<dbReference type="Gene3D" id="2.60.120.380">
    <property type="match status" value="1"/>
</dbReference>
<comment type="similarity">
    <text evidence="1 5">Belongs to the peptidase S8 family.</text>
</comment>
<dbReference type="InterPro" id="IPR008979">
    <property type="entry name" value="Galactose-bd-like_sf"/>
</dbReference>
<dbReference type="AlphaFoldDB" id="A0A0Q4B6Z3"/>
<keyword evidence="2 5" id="KW-0645">Protease</keyword>
<name>A0A0Q4B6Z3_9BACT</name>
<evidence type="ECO:0000256" key="1">
    <source>
        <dbReference type="ARBA" id="ARBA00011073"/>
    </source>
</evidence>
<dbReference type="SUPFAM" id="SSF49785">
    <property type="entry name" value="Galactose-binding domain-like"/>
    <property type="match status" value="1"/>
</dbReference>
<feature type="active site" description="Charge relay system" evidence="5">
    <location>
        <position position="49"/>
    </location>
</feature>
<comment type="caution">
    <text evidence="7">The sequence shown here is derived from an EMBL/GenBank/DDBJ whole genome shotgun (WGS) entry which is preliminary data.</text>
</comment>
<keyword evidence="3 5" id="KW-0378">Hydrolase</keyword>
<dbReference type="InterPro" id="IPR015500">
    <property type="entry name" value="Peptidase_S8_subtilisin-rel"/>
</dbReference>
<dbReference type="PROSITE" id="PS51892">
    <property type="entry name" value="SUBTILASE"/>
    <property type="match status" value="1"/>
</dbReference>
<evidence type="ECO:0000256" key="5">
    <source>
        <dbReference type="PROSITE-ProRule" id="PRU01240"/>
    </source>
</evidence>
<dbReference type="SUPFAM" id="SSF52743">
    <property type="entry name" value="Subtilisin-like"/>
    <property type="match status" value="1"/>
</dbReference>
<gene>
    <name evidence="7" type="ORF">AL399_08095</name>
</gene>
<evidence type="ECO:0000313" key="8">
    <source>
        <dbReference type="Proteomes" id="UP000054172"/>
    </source>
</evidence>
<dbReference type="PRINTS" id="PR00723">
    <property type="entry name" value="SUBTILISIN"/>
</dbReference>
<organism evidence="7 8">
    <name type="scientific">Candidatus [Bacteroides] periocalifornicus</name>
    <dbReference type="NCBI Taxonomy" id="1702214"/>
    <lineage>
        <taxon>Bacteria</taxon>
        <taxon>Pseudomonadati</taxon>
        <taxon>Bacteroidota</taxon>
    </lineage>
</organism>
<dbReference type="PANTHER" id="PTHR43806">
    <property type="entry name" value="PEPTIDASE S8"/>
    <property type="match status" value="1"/>
</dbReference>
<sequence>MLSIDVQQPLAEPTNSTGRILGRAEVLALPAVLGGRGLQGEGVRIGIWDSNIASHIDYGNRVHVQEYEESGDHGSHVLGTVLGAGMLDPDGKGMAPMAEAWSYNFNVQSNRLTSPEEMDIARRKFGISLSQNSYGVGLRLQCAKIKTFPYRASDINLDILSNLYPTLTHVFAAGNDQEGCAAETTEIWGKAGYGTISNHAKNVIHVGAVTATGRGTVFSSQGPHDDGRLAPTICAKGQEVYSVMPGNEYQTMSRISMACPMVSGTAALLAERYAQLNQGREIRSDLLRSILANTATDIGRPEPDFQYGYGIMDAEKAAITLENGYYHYDSLATAQLNEWEIPIPSACQGLRVMIAWIDPPAYKTPQWGSRVLINDLDLSLEVGGTTYLLWVCNGTKGHVEDNAARAVDTLNNMEQITLNQSELRGKQGVKVLVKGARCPRASSATCLLGGMTRVHRGWCRQQAEWL</sequence>
<dbReference type="InterPro" id="IPR000209">
    <property type="entry name" value="Peptidase_S8/S53_dom"/>
</dbReference>
<feature type="domain" description="Peptidase S8/S53" evidence="6">
    <location>
        <begin position="40"/>
        <end position="310"/>
    </location>
</feature>
<evidence type="ECO:0000313" key="7">
    <source>
        <dbReference type="EMBL" id="KQM08298.1"/>
    </source>
</evidence>
<evidence type="ECO:0000256" key="4">
    <source>
        <dbReference type="ARBA" id="ARBA00022825"/>
    </source>
</evidence>
<dbReference type="EMBL" id="LIIK01000047">
    <property type="protein sequence ID" value="KQM08298.1"/>
    <property type="molecule type" value="Genomic_DNA"/>
</dbReference>
<reference evidence="7" key="1">
    <citation type="submission" date="2015-08" db="EMBL/GenBank/DDBJ databases">
        <title>Candidatus Bacteriodes Periocalifornicus.</title>
        <authorList>
            <person name="McLean J.S."/>
            <person name="Kelley S."/>
        </authorList>
    </citation>
    <scope>NUCLEOTIDE SEQUENCE [LARGE SCALE GENOMIC DNA]</scope>
    <source>
        <strain evidence="7">12B</strain>
    </source>
</reference>
<dbReference type="GO" id="GO:0004252">
    <property type="term" value="F:serine-type endopeptidase activity"/>
    <property type="evidence" value="ECO:0007669"/>
    <property type="project" value="UniProtKB-UniRule"/>
</dbReference>
<proteinExistence type="inferred from homology"/>
<keyword evidence="8" id="KW-1185">Reference proteome</keyword>
<dbReference type="InterPro" id="IPR050131">
    <property type="entry name" value="Peptidase_S8_subtilisin-like"/>
</dbReference>
<evidence type="ECO:0000256" key="3">
    <source>
        <dbReference type="ARBA" id="ARBA00022801"/>
    </source>
</evidence>
<dbReference type="InterPro" id="IPR036852">
    <property type="entry name" value="Peptidase_S8/S53_dom_sf"/>
</dbReference>
<evidence type="ECO:0000259" key="6">
    <source>
        <dbReference type="Pfam" id="PF00082"/>
    </source>
</evidence>
<dbReference type="Pfam" id="PF00082">
    <property type="entry name" value="Peptidase_S8"/>
    <property type="match status" value="1"/>
</dbReference>
<evidence type="ECO:0000256" key="2">
    <source>
        <dbReference type="ARBA" id="ARBA00022670"/>
    </source>
</evidence>
<keyword evidence="4 5" id="KW-0720">Serine protease</keyword>
<feature type="active site" description="Charge relay system" evidence="5">
    <location>
        <position position="73"/>
    </location>
</feature>
<dbReference type="PANTHER" id="PTHR43806:SF11">
    <property type="entry name" value="CEREVISIN-RELATED"/>
    <property type="match status" value="1"/>
</dbReference>
<dbReference type="Gene3D" id="3.40.50.200">
    <property type="entry name" value="Peptidase S8/S53 domain"/>
    <property type="match status" value="1"/>
</dbReference>
<dbReference type="GO" id="GO:0006508">
    <property type="term" value="P:proteolysis"/>
    <property type="evidence" value="ECO:0007669"/>
    <property type="project" value="UniProtKB-KW"/>
</dbReference>
<dbReference type="PATRIC" id="fig|1702214.3.peg.1537"/>
<accession>A0A0Q4B6Z3</accession>
<dbReference type="Proteomes" id="UP000054172">
    <property type="component" value="Unassembled WGS sequence"/>
</dbReference>
<feature type="active site" description="Charge relay system" evidence="5">
    <location>
        <position position="256"/>
    </location>
</feature>
<dbReference type="STRING" id="1702214.AL399_08095"/>
<protein>
    <recommendedName>
        <fullName evidence="6">Peptidase S8/S53 domain-containing protein</fullName>
    </recommendedName>
</protein>